<protein>
    <recommendedName>
        <fullName evidence="4">F-box domain-containing protein</fullName>
    </recommendedName>
</protein>
<feature type="compositionally biased region" description="Low complexity" evidence="1">
    <location>
        <begin position="16"/>
        <end position="28"/>
    </location>
</feature>
<feature type="region of interest" description="Disordered" evidence="1">
    <location>
        <begin position="1"/>
        <end position="28"/>
    </location>
</feature>
<dbReference type="EMBL" id="WIGN01000068">
    <property type="protein sequence ID" value="KAF6811939.1"/>
    <property type="molecule type" value="Genomic_DNA"/>
</dbReference>
<sequence>MSGHDTPHSKASPAFPNSAPSKSLLPPSSTVNDLCRGILRRRDDNAKNSRLYQLPTEMFLGIMSHLGPVELYVARQRCVLFMRAFEVRDFSDFHRYVAGDRIRQDLEQPRRYLVFPLRDVGYSAIHQRFRASEARYEPAPAGAFRPIVELDRGWVSEAEEREIARLVRRDFLCQSCLATPLSSEAPELRWPGNDTEDWNRRLSCVKCAAWHRTVFFSDTQLAKKCHQMFKLFKGKKAVPLPCAECEVLFRADRGEKCSTLVASGDIGSVGLRIMVEWTMEVCHLAEGQVVTKELIRQGLEGLEARFGNRFLCPHLTFRGQKLMVPFEVGTLRVLPRPDARPKPRVLPARAQLPGRGSHLLRVSCTKASRGGGEVHGTEEIRQIRAGFRARYCLPSLPFALSMGGPGRQHHHLYIPFLWQDLHSSED</sequence>
<dbReference type="AlphaFoldDB" id="A0A8H6MWS0"/>
<keyword evidence="3" id="KW-1185">Reference proteome</keyword>
<evidence type="ECO:0008006" key="4">
    <source>
        <dbReference type="Google" id="ProtNLM"/>
    </source>
</evidence>
<reference evidence="2 3" key="1">
    <citation type="journal article" date="2020" name="Phytopathology">
        <title>Genome Sequence Resources of Colletotrichum truncatum, C. plurivorum, C. musicola, and C. sojae: Four Species Pathogenic to Soybean (Glycine max).</title>
        <authorList>
            <person name="Rogerio F."/>
            <person name="Boufleur T.R."/>
            <person name="Ciampi-Guillardi M."/>
            <person name="Sukno S.A."/>
            <person name="Thon M.R."/>
            <person name="Massola Junior N.S."/>
            <person name="Baroncelli R."/>
        </authorList>
    </citation>
    <scope>NUCLEOTIDE SEQUENCE [LARGE SCALE GENOMIC DNA]</scope>
    <source>
        <strain evidence="2 3">LFN0009</strain>
    </source>
</reference>
<evidence type="ECO:0000256" key="1">
    <source>
        <dbReference type="SAM" id="MobiDB-lite"/>
    </source>
</evidence>
<name>A0A8H6MWS0_9PEZI</name>
<dbReference type="Proteomes" id="UP000652219">
    <property type="component" value="Unassembled WGS sequence"/>
</dbReference>
<organism evidence="2 3">
    <name type="scientific">Colletotrichum sojae</name>
    <dbReference type="NCBI Taxonomy" id="2175907"/>
    <lineage>
        <taxon>Eukaryota</taxon>
        <taxon>Fungi</taxon>
        <taxon>Dikarya</taxon>
        <taxon>Ascomycota</taxon>
        <taxon>Pezizomycotina</taxon>
        <taxon>Sordariomycetes</taxon>
        <taxon>Hypocreomycetidae</taxon>
        <taxon>Glomerellales</taxon>
        <taxon>Glomerellaceae</taxon>
        <taxon>Colletotrichum</taxon>
        <taxon>Colletotrichum orchidearum species complex</taxon>
    </lineage>
</organism>
<evidence type="ECO:0000313" key="2">
    <source>
        <dbReference type="EMBL" id="KAF6811939.1"/>
    </source>
</evidence>
<proteinExistence type="predicted"/>
<evidence type="ECO:0000313" key="3">
    <source>
        <dbReference type="Proteomes" id="UP000652219"/>
    </source>
</evidence>
<comment type="caution">
    <text evidence="2">The sequence shown here is derived from an EMBL/GenBank/DDBJ whole genome shotgun (WGS) entry which is preliminary data.</text>
</comment>
<accession>A0A8H6MWS0</accession>
<gene>
    <name evidence="2" type="ORF">CSOJ01_05377</name>
</gene>